<feature type="non-terminal residue" evidence="1">
    <location>
        <position position="1"/>
    </location>
</feature>
<organism evidence="1">
    <name type="scientific">Arion vulgaris</name>
    <dbReference type="NCBI Taxonomy" id="1028688"/>
    <lineage>
        <taxon>Eukaryota</taxon>
        <taxon>Metazoa</taxon>
        <taxon>Spiralia</taxon>
        <taxon>Lophotrochozoa</taxon>
        <taxon>Mollusca</taxon>
        <taxon>Gastropoda</taxon>
        <taxon>Heterobranchia</taxon>
        <taxon>Euthyneura</taxon>
        <taxon>Panpulmonata</taxon>
        <taxon>Eupulmonata</taxon>
        <taxon>Stylommatophora</taxon>
        <taxon>Helicina</taxon>
        <taxon>Arionoidea</taxon>
        <taxon>Arionidae</taxon>
        <taxon>Arion</taxon>
    </lineage>
</organism>
<protein>
    <submittedName>
        <fullName evidence="1">Uncharacterized protein</fullName>
    </submittedName>
</protein>
<feature type="non-terminal residue" evidence="1">
    <location>
        <position position="93"/>
    </location>
</feature>
<sequence length="93" mass="10510">RNFGVDLHTGEIKFTCGSEGCSNSQGKPKDEPFKEDNFLILTRSTQVVRSVDIKNGNEKWNFSVGQHQIRFPPAARPSEIDDIDDEGYNVPHF</sequence>
<gene>
    <name evidence="1" type="primary">ORF4897</name>
</gene>
<reference evidence="1" key="1">
    <citation type="submission" date="2014-12" db="EMBL/GenBank/DDBJ databases">
        <title>Insight into the proteome of Arion vulgaris.</title>
        <authorList>
            <person name="Aradska J."/>
            <person name="Bulat T."/>
            <person name="Smidak R."/>
            <person name="Sarate P."/>
            <person name="Gangsoo J."/>
            <person name="Sialana F."/>
            <person name="Bilban M."/>
            <person name="Lubec G."/>
        </authorList>
    </citation>
    <scope>NUCLEOTIDE SEQUENCE</scope>
    <source>
        <tissue evidence="1">Skin</tissue>
    </source>
</reference>
<evidence type="ECO:0000313" key="1">
    <source>
        <dbReference type="EMBL" id="CEK48702.1"/>
    </source>
</evidence>
<dbReference type="EMBL" id="HACG01001837">
    <property type="protein sequence ID" value="CEK48702.1"/>
    <property type="molecule type" value="Transcribed_RNA"/>
</dbReference>
<proteinExistence type="predicted"/>
<accession>A0A0B6XXB0</accession>
<dbReference type="AlphaFoldDB" id="A0A0B6XXB0"/>
<name>A0A0B6XXB0_9EUPU</name>